<sequence length="123" mass="12476">MTALLGACGSTAEVPNEAQVEVFTALTGPVPGFVAQFAATMIDYAERRGVAPEVAHMAMRQLFLASGQMLAGDALAPDGHVQEMIDYAGTTAAGLLAMQAAGLQDVVDAGLDAAVARTRAIAG</sequence>
<name>A0A2A3JZC1_9RHOB</name>
<dbReference type="SUPFAM" id="SSF48179">
    <property type="entry name" value="6-phosphogluconate dehydrogenase C-terminal domain-like"/>
    <property type="match status" value="1"/>
</dbReference>
<protein>
    <recommendedName>
        <fullName evidence="1">Pyrroline-5-carboxylate reductase dimerisation domain-containing protein</fullName>
    </recommendedName>
</protein>
<comment type="caution">
    <text evidence="2">The sequence shown here is derived from an EMBL/GenBank/DDBJ whole genome shotgun (WGS) entry which is preliminary data.</text>
</comment>
<accession>A0A2A3JZC1</accession>
<evidence type="ECO:0000259" key="1">
    <source>
        <dbReference type="Pfam" id="PF14748"/>
    </source>
</evidence>
<reference evidence="2" key="1">
    <citation type="submission" date="2017-09" db="EMBL/GenBank/DDBJ databases">
        <title>Yangia sp. SAOS 153D whole genome sequencing.</title>
        <authorList>
            <person name="Verma A."/>
            <person name="Krishnamurthi S."/>
        </authorList>
    </citation>
    <scope>NUCLEOTIDE SEQUENCE [LARGE SCALE GENOMIC DNA]</scope>
    <source>
        <strain evidence="2">SAOS 153D</strain>
    </source>
</reference>
<dbReference type="InterPro" id="IPR008927">
    <property type="entry name" value="6-PGluconate_DH-like_C_sf"/>
</dbReference>
<dbReference type="AlphaFoldDB" id="A0A2A3JZC1"/>
<organism evidence="2">
    <name type="scientific">Alloyangia mangrovi</name>
    <dbReference type="NCBI Taxonomy" id="1779329"/>
    <lineage>
        <taxon>Bacteria</taxon>
        <taxon>Pseudomonadati</taxon>
        <taxon>Pseudomonadota</taxon>
        <taxon>Alphaproteobacteria</taxon>
        <taxon>Rhodobacterales</taxon>
        <taxon>Roseobacteraceae</taxon>
        <taxon>Alloyangia</taxon>
    </lineage>
</organism>
<dbReference type="EMBL" id="NTHN01000042">
    <property type="protein sequence ID" value="PBD20472.1"/>
    <property type="molecule type" value="Genomic_DNA"/>
</dbReference>
<dbReference type="InterPro" id="IPR029036">
    <property type="entry name" value="P5CR_dimer"/>
</dbReference>
<feature type="domain" description="Pyrroline-5-carboxylate reductase dimerisation" evidence="1">
    <location>
        <begin position="17"/>
        <end position="119"/>
    </location>
</feature>
<dbReference type="Gene3D" id="1.10.3730.10">
    <property type="entry name" value="ProC C-terminal domain-like"/>
    <property type="match status" value="1"/>
</dbReference>
<evidence type="ECO:0000313" key="2">
    <source>
        <dbReference type="EMBL" id="PBD20472.1"/>
    </source>
</evidence>
<proteinExistence type="predicted"/>
<dbReference type="Pfam" id="PF14748">
    <property type="entry name" value="P5CR_dimer"/>
    <property type="match status" value="1"/>
</dbReference>
<gene>
    <name evidence="2" type="ORF">CLG85_03780</name>
</gene>